<dbReference type="GO" id="GO:0005765">
    <property type="term" value="C:lysosomal membrane"/>
    <property type="evidence" value="ECO:0007669"/>
    <property type="project" value="TreeGrafter"/>
</dbReference>
<feature type="domain" description="START" evidence="1">
    <location>
        <begin position="28"/>
        <end position="214"/>
    </location>
</feature>
<proteinExistence type="predicted"/>
<dbReference type="Gene3D" id="3.30.530.20">
    <property type="match status" value="1"/>
</dbReference>
<dbReference type="PROSITE" id="PS50848">
    <property type="entry name" value="START"/>
    <property type="match status" value="1"/>
</dbReference>
<dbReference type="PANTHER" id="PTHR46121">
    <property type="entry name" value="STEROIDOGENIC ACUTE REGULATORY PROTEIN-LIKE"/>
    <property type="match status" value="1"/>
</dbReference>
<sequence length="234" mass="27225">MSDFLHPKEEKCESEGESALEKFRFNLERKDWTLEKEYKQEGITIKSTYDEEAKAYFILTEALLDFEFEWLFLEMRDHTFEATPEWFSACKKLTIVKRLTEVCWVVHEVLEPQLGGIVASRDVVFHSHVRKIGKASFISLCSTEWPGMQSKKKIIRAEIVKGSGQTFSPDPDLATRTHLRWVMSVDYKIPLVPVKLLMPFHVETARQYVMGLKKYLAVRRDSRSGTVQDCVPKK</sequence>
<name>A0A7R9AF59_9CRUS</name>
<evidence type="ECO:0000259" key="1">
    <source>
        <dbReference type="PROSITE" id="PS50848"/>
    </source>
</evidence>
<organism evidence="2">
    <name type="scientific">Darwinula stevensoni</name>
    <dbReference type="NCBI Taxonomy" id="69355"/>
    <lineage>
        <taxon>Eukaryota</taxon>
        <taxon>Metazoa</taxon>
        <taxon>Ecdysozoa</taxon>
        <taxon>Arthropoda</taxon>
        <taxon>Crustacea</taxon>
        <taxon>Oligostraca</taxon>
        <taxon>Ostracoda</taxon>
        <taxon>Podocopa</taxon>
        <taxon>Podocopida</taxon>
        <taxon>Darwinulocopina</taxon>
        <taxon>Darwinuloidea</taxon>
        <taxon>Darwinulidae</taxon>
        <taxon>Darwinula</taxon>
    </lineage>
</organism>
<gene>
    <name evidence="2" type="ORF">DSTB1V02_LOCUS12356</name>
</gene>
<dbReference type="GO" id="GO:0005789">
    <property type="term" value="C:endoplasmic reticulum membrane"/>
    <property type="evidence" value="ECO:0007669"/>
    <property type="project" value="TreeGrafter"/>
</dbReference>
<evidence type="ECO:0000313" key="3">
    <source>
        <dbReference type="Proteomes" id="UP000677054"/>
    </source>
</evidence>
<protein>
    <recommendedName>
        <fullName evidence="1">START domain-containing protein</fullName>
    </recommendedName>
</protein>
<dbReference type="InterPro" id="IPR023393">
    <property type="entry name" value="START-like_dom_sf"/>
</dbReference>
<evidence type="ECO:0000313" key="2">
    <source>
        <dbReference type="EMBL" id="CAD7252598.1"/>
    </source>
</evidence>
<dbReference type="GO" id="GO:0015485">
    <property type="term" value="F:cholesterol binding"/>
    <property type="evidence" value="ECO:0007669"/>
    <property type="project" value="TreeGrafter"/>
</dbReference>
<accession>A0A7R9AF59</accession>
<dbReference type="InterPro" id="IPR051869">
    <property type="entry name" value="STARD3"/>
</dbReference>
<keyword evidence="3" id="KW-1185">Reference proteome</keyword>
<dbReference type="SUPFAM" id="SSF55961">
    <property type="entry name" value="Bet v1-like"/>
    <property type="match status" value="1"/>
</dbReference>
<dbReference type="EMBL" id="CAJPEV010004604">
    <property type="protein sequence ID" value="CAG0902066.1"/>
    <property type="molecule type" value="Genomic_DNA"/>
</dbReference>
<dbReference type="InterPro" id="IPR002913">
    <property type="entry name" value="START_lipid-bd_dom"/>
</dbReference>
<dbReference type="GO" id="GO:0140284">
    <property type="term" value="C:endoplasmic reticulum-endosome membrane contact site"/>
    <property type="evidence" value="ECO:0007669"/>
    <property type="project" value="TreeGrafter"/>
</dbReference>
<dbReference type="GO" id="GO:0031902">
    <property type="term" value="C:late endosome membrane"/>
    <property type="evidence" value="ECO:0007669"/>
    <property type="project" value="TreeGrafter"/>
</dbReference>
<dbReference type="AlphaFoldDB" id="A0A7R9AF59"/>
<dbReference type="PANTHER" id="PTHR46121:SF1">
    <property type="entry name" value="STARD3 N-TERMINAL-LIKE PROTEIN"/>
    <property type="match status" value="1"/>
</dbReference>
<dbReference type="GO" id="GO:0030301">
    <property type="term" value="P:cholesterol transport"/>
    <property type="evidence" value="ECO:0007669"/>
    <property type="project" value="TreeGrafter"/>
</dbReference>
<dbReference type="Proteomes" id="UP000677054">
    <property type="component" value="Unassembled WGS sequence"/>
</dbReference>
<dbReference type="GO" id="GO:0099044">
    <property type="term" value="P:vesicle tethering to endoplasmic reticulum"/>
    <property type="evidence" value="ECO:0007669"/>
    <property type="project" value="TreeGrafter"/>
</dbReference>
<dbReference type="Pfam" id="PF01852">
    <property type="entry name" value="START"/>
    <property type="match status" value="1"/>
</dbReference>
<dbReference type="OrthoDB" id="74575at2759"/>
<reference evidence="2" key="1">
    <citation type="submission" date="2020-11" db="EMBL/GenBank/DDBJ databases">
        <authorList>
            <person name="Tran Van P."/>
        </authorList>
    </citation>
    <scope>NUCLEOTIDE SEQUENCE</scope>
</reference>
<dbReference type="EMBL" id="LR904121">
    <property type="protein sequence ID" value="CAD7252598.1"/>
    <property type="molecule type" value="Genomic_DNA"/>
</dbReference>